<protein>
    <recommendedName>
        <fullName evidence="3">DUF2625 domain-containing protein</fullName>
    </recommendedName>
</protein>
<proteinExistence type="predicted"/>
<dbReference type="InterPro" id="IPR021239">
    <property type="entry name" value="DUF2625"/>
</dbReference>
<dbReference type="AlphaFoldDB" id="A0A4Y3RQ04"/>
<reference evidence="1 2" key="1">
    <citation type="submission" date="2019-06" db="EMBL/GenBank/DDBJ databases">
        <title>Whole genome shotgun sequence of Streptomyces gardneri NBRC 12865.</title>
        <authorList>
            <person name="Hosoyama A."/>
            <person name="Uohara A."/>
            <person name="Ohji S."/>
            <person name="Ichikawa N."/>
        </authorList>
    </citation>
    <scope>NUCLEOTIDE SEQUENCE [LARGE SCALE GENOMIC DNA]</scope>
    <source>
        <strain evidence="1 2">NBRC 12865</strain>
    </source>
</reference>
<dbReference type="EMBL" id="BJMN01000038">
    <property type="protein sequence ID" value="GEB59971.1"/>
    <property type="molecule type" value="Genomic_DNA"/>
</dbReference>
<accession>A0A4Y3RQ04</accession>
<sequence length="283" mass="30955">MVQPLTSSMGDPVPGQGFLVRRFRRRVARNAARRRACEHAAVRELSELIEVEDPAWPVLGEELRGAAVPVDVLDADPGRGAAALVQTQVTVRSFLGAFLLRTGGAFVDDGWLRVYGSPAADNSRRLPSLARVNNYPPVTVPDWRPQSGLIVAHDILGGAFVVQGGPAEQVGLPGQPGEVIYFAPDSLRWEALGSGYGAWLSWMLAGGTEEFYENLRWPGWRDEVRDLDADRGLTLYPPLWSAEAHQDLGATSRRVVEMAELLDLERETSVQFDEVDPGFLGAL</sequence>
<gene>
    <name evidence="1" type="ORF">SGA01_55760</name>
</gene>
<evidence type="ECO:0008006" key="3">
    <source>
        <dbReference type="Google" id="ProtNLM"/>
    </source>
</evidence>
<name>A0A4Y3RQ04_9ACTN</name>
<keyword evidence="2" id="KW-1185">Reference proteome</keyword>
<dbReference type="Proteomes" id="UP000315226">
    <property type="component" value="Unassembled WGS sequence"/>
</dbReference>
<dbReference type="Pfam" id="PF10946">
    <property type="entry name" value="DUF2625"/>
    <property type="match status" value="1"/>
</dbReference>
<dbReference type="NCBIfam" id="NF008496">
    <property type="entry name" value="PRK11408.1-3"/>
    <property type="match status" value="1"/>
</dbReference>
<evidence type="ECO:0000313" key="1">
    <source>
        <dbReference type="EMBL" id="GEB59971.1"/>
    </source>
</evidence>
<organism evidence="1 2">
    <name type="scientific">Streptomyces gardneri</name>
    <dbReference type="NCBI Taxonomy" id="66892"/>
    <lineage>
        <taxon>Bacteria</taxon>
        <taxon>Bacillati</taxon>
        <taxon>Actinomycetota</taxon>
        <taxon>Actinomycetes</taxon>
        <taxon>Kitasatosporales</taxon>
        <taxon>Streptomycetaceae</taxon>
        <taxon>Streptomyces</taxon>
    </lineage>
</organism>
<comment type="caution">
    <text evidence="1">The sequence shown here is derived from an EMBL/GenBank/DDBJ whole genome shotgun (WGS) entry which is preliminary data.</text>
</comment>
<evidence type="ECO:0000313" key="2">
    <source>
        <dbReference type="Proteomes" id="UP000315226"/>
    </source>
</evidence>